<proteinExistence type="predicted"/>
<dbReference type="PANTHER" id="PTHR13369">
    <property type="match status" value="1"/>
</dbReference>
<evidence type="ECO:0000313" key="3">
    <source>
        <dbReference type="Proteomes" id="UP001363151"/>
    </source>
</evidence>
<comment type="caution">
    <text evidence="2">The sequence shown here is derived from an EMBL/GenBank/DDBJ whole genome shotgun (WGS) entry which is preliminary data.</text>
</comment>
<accession>A0ABR1FLX6</accession>
<keyword evidence="3" id="KW-1185">Reference proteome</keyword>
<dbReference type="SUPFAM" id="SSF53335">
    <property type="entry name" value="S-adenosyl-L-methionine-dependent methyltransferases"/>
    <property type="match status" value="1"/>
</dbReference>
<protein>
    <recommendedName>
        <fullName evidence="1">Methyltransferase domain-containing protein</fullName>
    </recommendedName>
</protein>
<dbReference type="InterPro" id="IPR029063">
    <property type="entry name" value="SAM-dependent_MTases_sf"/>
</dbReference>
<evidence type="ECO:0000313" key="2">
    <source>
        <dbReference type="EMBL" id="KAK7233219.1"/>
    </source>
</evidence>
<name>A0ABR1FLX6_AURAN</name>
<dbReference type="InterPro" id="IPR025714">
    <property type="entry name" value="Methyltranfer_dom"/>
</dbReference>
<gene>
    <name evidence="2" type="ORF">SO694_00038248</name>
</gene>
<dbReference type="Pfam" id="PF13679">
    <property type="entry name" value="Methyltransf_32"/>
    <property type="match status" value="1"/>
</dbReference>
<feature type="domain" description="Methyltransferase" evidence="1">
    <location>
        <begin position="82"/>
        <end position="193"/>
    </location>
</feature>
<dbReference type="Proteomes" id="UP001363151">
    <property type="component" value="Unassembled WGS sequence"/>
</dbReference>
<reference evidence="2 3" key="1">
    <citation type="submission" date="2024-03" db="EMBL/GenBank/DDBJ databases">
        <title>Aureococcus anophagefferens CCMP1851 and Kratosvirus quantuckense: Draft genome of a second virus-susceptible host strain in the model system.</title>
        <authorList>
            <person name="Chase E."/>
            <person name="Truchon A.R."/>
            <person name="Schepens W."/>
            <person name="Wilhelm S.W."/>
        </authorList>
    </citation>
    <scope>NUCLEOTIDE SEQUENCE [LARGE SCALE GENOMIC DNA]</scope>
    <source>
        <strain evidence="2 3">CCMP1851</strain>
    </source>
</reference>
<sequence length="289" mass="30515">MRMPRLVSKKLQASDARHFVGDTMFDRCARATCAAGVNMPKKELLENWTLASMIHDRYWARAAAAARRRGRRAAPAPPTSAAPPARVVDVASGHGLLGWFLLALCAASRRPNVFAVDRRMPDSAAALRDSFGEAFPALPARHRYVVADAADVDARGGDTLVLALHACGGLSDLVIDAAVGGGASLCLVPCCHSLKTAKMAPERLAAARRAVDGGAGLDEALDGQRVAYLEERGMVVDATKLPEDITPKNTVLFAAPGVAAPRSRTTAVPIFGAAPRALPRPPSAWRSLT</sequence>
<evidence type="ECO:0000259" key="1">
    <source>
        <dbReference type="Pfam" id="PF13679"/>
    </source>
</evidence>
<dbReference type="PANTHER" id="PTHR13369:SF0">
    <property type="entry name" value="GLUTATHIONE S-TRANSFERASE C-TERMINAL DOMAIN-CONTAINING PROTEIN"/>
    <property type="match status" value="1"/>
</dbReference>
<dbReference type="EMBL" id="JBBJCI010000363">
    <property type="protein sequence ID" value="KAK7233219.1"/>
    <property type="molecule type" value="Genomic_DNA"/>
</dbReference>
<organism evidence="2 3">
    <name type="scientific">Aureococcus anophagefferens</name>
    <name type="common">Harmful bloom alga</name>
    <dbReference type="NCBI Taxonomy" id="44056"/>
    <lineage>
        <taxon>Eukaryota</taxon>
        <taxon>Sar</taxon>
        <taxon>Stramenopiles</taxon>
        <taxon>Ochrophyta</taxon>
        <taxon>Pelagophyceae</taxon>
        <taxon>Pelagomonadales</taxon>
        <taxon>Pelagomonadaceae</taxon>
        <taxon>Aureococcus</taxon>
    </lineage>
</organism>